<dbReference type="InterPro" id="IPR008947">
    <property type="entry name" value="PLipase_C/P1_nuclease_dom_sf"/>
</dbReference>
<keyword evidence="9" id="KW-1185">Reference proteome</keyword>
<keyword evidence="3" id="KW-0255">Endonuclease</keyword>
<dbReference type="PROSITE" id="PS51257">
    <property type="entry name" value="PROKAR_LIPOPROTEIN"/>
    <property type="match status" value="1"/>
</dbReference>
<sequence length="277" mass="31322">MTRILGTLFLLFLACNNYAWNAFGHKLVAQIAYDNLTPKARKMCDGYNGTLYSSKPALNFVTAAVWLDQLRKNDVHWFDSLHYIDIPFTRDQTKLPPVQNINALWGIKQAILVLSSQKSSPADKELSLRILTHLLGDIHQPLHTGTKISKHLPKGDLGGNLYPLGKNPIGNNLHQYWDNGAGILLGQRKIIQVRNKASQLEKKWPCSLANDKTKPQQWIKESHKIAMTQVYTASAHKIPSKRYQMHAQNTAQKQILFAGCRLANLLNGIAKQQKKWV</sequence>
<evidence type="ECO:0000256" key="3">
    <source>
        <dbReference type="ARBA" id="ARBA00022759"/>
    </source>
</evidence>
<name>A0A6F8T5T3_9GAMM</name>
<dbReference type="GO" id="GO:0004519">
    <property type="term" value="F:endonuclease activity"/>
    <property type="evidence" value="ECO:0007669"/>
    <property type="project" value="UniProtKB-KW"/>
</dbReference>
<dbReference type="KEGG" id="lant:TUM19329_18710"/>
<gene>
    <name evidence="8" type="ORF">TUM19329_18710</name>
</gene>
<dbReference type="GO" id="GO:0003676">
    <property type="term" value="F:nucleic acid binding"/>
    <property type="evidence" value="ECO:0007669"/>
    <property type="project" value="InterPro"/>
</dbReference>
<keyword evidence="7" id="KW-0732">Signal</keyword>
<dbReference type="GO" id="GO:0046872">
    <property type="term" value="F:metal ion binding"/>
    <property type="evidence" value="ECO:0007669"/>
    <property type="project" value="UniProtKB-KW"/>
</dbReference>
<dbReference type="EMBL" id="AP022839">
    <property type="protein sequence ID" value="BCA95510.1"/>
    <property type="molecule type" value="Genomic_DNA"/>
</dbReference>
<evidence type="ECO:0000313" key="9">
    <source>
        <dbReference type="Proteomes" id="UP000502894"/>
    </source>
</evidence>
<keyword evidence="4" id="KW-0378">Hydrolase</keyword>
<dbReference type="PANTHER" id="PTHR33146:SF10">
    <property type="entry name" value="STRAND-SPECIFIC NUCLEASE, PUTATIVE-RELATED"/>
    <property type="match status" value="1"/>
</dbReference>
<reference evidence="8" key="1">
    <citation type="journal article" date="2020" name="Microbiol. Resour. Announc.">
        <title>Complete Genome Sequence of Novel Psychrotolerant Legionella Strain TUM19329, Isolated from Antarctic Lake Sediment.</title>
        <authorList>
            <person name="Shimada S."/>
            <person name="Nakai R."/>
            <person name="Aoki K."/>
            <person name="Shimoeda N."/>
            <person name="Ohno G."/>
            <person name="Miyazaki Y."/>
            <person name="Kudoh S."/>
            <person name="Imura S."/>
            <person name="Watanabe K."/>
            <person name="Ishii Y."/>
            <person name="Tateda K."/>
        </authorList>
    </citation>
    <scope>NUCLEOTIDE SEQUENCE [LARGE SCALE GENOMIC DNA]</scope>
    <source>
        <strain evidence="8">TUM19329</strain>
    </source>
</reference>
<keyword evidence="5" id="KW-1015">Disulfide bond</keyword>
<proteinExistence type="predicted"/>
<dbReference type="GO" id="GO:0016788">
    <property type="term" value="F:hydrolase activity, acting on ester bonds"/>
    <property type="evidence" value="ECO:0007669"/>
    <property type="project" value="InterPro"/>
</dbReference>
<evidence type="ECO:0000256" key="2">
    <source>
        <dbReference type="ARBA" id="ARBA00022723"/>
    </source>
</evidence>
<evidence type="ECO:0000256" key="4">
    <source>
        <dbReference type="ARBA" id="ARBA00022801"/>
    </source>
</evidence>
<evidence type="ECO:0000256" key="7">
    <source>
        <dbReference type="SAM" id="SignalP"/>
    </source>
</evidence>
<keyword evidence="1" id="KW-0540">Nuclease</keyword>
<dbReference type="SUPFAM" id="SSF48537">
    <property type="entry name" value="Phospholipase C/P1 nuclease"/>
    <property type="match status" value="1"/>
</dbReference>
<evidence type="ECO:0000256" key="5">
    <source>
        <dbReference type="ARBA" id="ARBA00023157"/>
    </source>
</evidence>
<feature type="chain" id="PRO_5026279478" evidence="7">
    <location>
        <begin position="20"/>
        <end position="277"/>
    </location>
</feature>
<evidence type="ECO:0000256" key="1">
    <source>
        <dbReference type="ARBA" id="ARBA00022722"/>
    </source>
</evidence>
<evidence type="ECO:0000256" key="6">
    <source>
        <dbReference type="ARBA" id="ARBA00023180"/>
    </source>
</evidence>
<keyword evidence="2" id="KW-0479">Metal-binding</keyword>
<dbReference type="AlphaFoldDB" id="A0A6F8T5T3"/>
<dbReference type="Gene3D" id="1.10.575.10">
    <property type="entry name" value="P1 Nuclease"/>
    <property type="match status" value="1"/>
</dbReference>
<evidence type="ECO:0000313" key="8">
    <source>
        <dbReference type="EMBL" id="BCA95510.1"/>
    </source>
</evidence>
<dbReference type="GO" id="GO:0006308">
    <property type="term" value="P:DNA catabolic process"/>
    <property type="evidence" value="ECO:0007669"/>
    <property type="project" value="InterPro"/>
</dbReference>
<organism evidence="8 9">
    <name type="scientific">Legionella antarctica</name>
    <dbReference type="NCBI Taxonomy" id="2708020"/>
    <lineage>
        <taxon>Bacteria</taxon>
        <taxon>Pseudomonadati</taxon>
        <taxon>Pseudomonadota</taxon>
        <taxon>Gammaproteobacteria</taxon>
        <taxon>Legionellales</taxon>
        <taxon>Legionellaceae</taxon>
        <taxon>Legionella</taxon>
    </lineage>
</organism>
<keyword evidence="6" id="KW-0325">Glycoprotein</keyword>
<dbReference type="InterPro" id="IPR003154">
    <property type="entry name" value="S1/P1nuclease"/>
</dbReference>
<dbReference type="CDD" id="cd11010">
    <property type="entry name" value="S1-P1_nuclease"/>
    <property type="match status" value="1"/>
</dbReference>
<dbReference type="PANTHER" id="PTHR33146">
    <property type="entry name" value="ENDONUCLEASE 4"/>
    <property type="match status" value="1"/>
</dbReference>
<dbReference type="Proteomes" id="UP000502894">
    <property type="component" value="Chromosome"/>
</dbReference>
<dbReference type="Pfam" id="PF02265">
    <property type="entry name" value="S1-P1_nuclease"/>
    <property type="match status" value="1"/>
</dbReference>
<dbReference type="RefSeq" id="WP_173237090.1">
    <property type="nucleotide sequence ID" value="NZ_AP022839.1"/>
</dbReference>
<protein>
    <submittedName>
        <fullName evidence="8">Nuclease</fullName>
    </submittedName>
</protein>
<accession>A0A6F8T5T3</accession>
<feature type="signal peptide" evidence="7">
    <location>
        <begin position="1"/>
        <end position="19"/>
    </location>
</feature>